<dbReference type="InParanoid" id="A0A804QFR2"/>
<dbReference type="AlphaFoldDB" id="A0A804QFR2"/>
<keyword evidence="3" id="KW-1185">Reference proteome</keyword>
<reference evidence="2" key="3">
    <citation type="submission" date="2021-05" db="UniProtKB">
        <authorList>
            <consortium name="EnsemblPlants"/>
        </authorList>
    </citation>
    <scope>IDENTIFICATION</scope>
    <source>
        <strain evidence="2">cv. B73</strain>
    </source>
</reference>
<feature type="region of interest" description="Disordered" evidence="1">
    <location>
        <begin position="286"/>
        <end position="372"/>
    </location>
</feature>
<feature type="region of interest" description="Disordered" evidence="1">
    <location>
        <begin position="237"/>
        <end position="257"/>
    </location>
</feature>
<dbReference type="Gramene" id="Zm00001eb323650_T001">
    <property type="protein sequence ID" value="Zm00001eb323650_P001"/>
    <property type="gene ID" value="Zm00001eb323650"/>
</dbReference>
<name>A0A804QFR2_MAIZE</name>
<evidence type="ECO:0000256" key="1">
    <source>
        <dbReference type="SAM" id="MobiDB-lite"/>
    </source>
</evidence>
<dbReference type="EnsemblPlants" id="Zm00001eb323650_T001">
    <property type="protein sequence ID" value="Zm00001eb323650_P001"/>
    <property type="gene ID" value="Zm00001eb323650"/>
</dbReference>
<proteinExistence type="predicted"/>
<feature type="compositionally biased region" description="Basic residues" evidence="1">
    <location>
        <begin position="87"/>
        <end position="98"/>
    </location>
</feature>
<protein>
    <submittedName>
        <fullName evidence="2">Uncharacterized protein</fullName>
    </submittedName>
</protein>
<dbReference type="Proteomes" id="UP000007305">
    <property type="component" value="Chromosome 7"/>
</dbReference>
<feature type="compositionally biased region" description="Basic and acidic residues" evidence="1">
    <location>
        <begin position="348"/>
        <end position="372"/>
    </location>
</feature>
<reference evidence="2" key="2">
    <citation type="submission" date="2019-07" db="EMBL/GenBank/DDBJ databases">
        <authorList>
            <person name="Seetharam A."/>
            <person name="Woodhouse M."/>
            <person name="Cannon E."/>
        </authorList>
    </citation>
    <scope>NUCLEOTIDE SEQUENCE [LARGE SCALE GENOMIC DNA]</scope>
    <source>
        <strain evidence="2">cv. B73</strain>
    </source>
</reference>
<sequence>MPDVNERRAPDDAATIASLDAGSGVGQAGAVGEAPLPALVDSDGRILRRVRRVRQLHAAQRQEAVPGAVEPREAPAPSGAVPELPVPRRRRREPVHAGARRRAAAGVAGAEGAAVRVVVALVPRQRPVEAPPLPARRPHVALHARLVQHEPRHDTAVAAAAAAVHQERVVHVAGVVDELELEVAVVGLHLRLAAELQPVPRPVPVHGHRAVAPYEPLGDAAEVEPERVVARRRVAGAPPRRQVPVEPRGQVPPELHAREQGVGRVIEALPQDGATPSLKHEVAAVQQLRPDRGASAAHVGLRRRPEHPPRGVGEHQAAGGVDGQARRGAGDRGFPVGDPDNGLGSEAHVPDAQEPRRRAGRGEEAQLEHPAR</sequence>
<evidence type="ECO:0000313" key="3">
    <source>
        <dbReference type="Proteomes" id="UP000007305"/>
    </source>
</evidence>
<accession>A0A804QFR2</accession>
<evidence type="ECO:0000313" key="2">
    <source>
        <dbReference type="EnsemblPlants" id="Zm00001eb323650_P001"/>
    </source>
</evidence>
<organism evidence="2 3">
    <name type="scientific">Zea mays</name>
    <name type="common">Maize</name>
    <dbReference type="NCBI Taxonomy" id="4577"/>
    <lineage>
        <taxon>Eukaryota</taxon>
        <taxon>Viridiplantae</taxon>
        <taxon>Streptophyta</taxon>
        <taxon>Embryophyta</taxon>
        <taxon>Tracheophyta</taxon>
        <taxon>Spermatophyta</taxon>
        <taxon>Magnoliopsida</taxon>
        <taxon>Liliopsida</taxon>
        <taxon>Poales</taxon>
        <taxon>Poaceae</taxon>
        <taxon>PACMAD clade</taxon>
        <taxon>Panicoideae</taxon>
        <taxon>Andropogonodae</taxon>
        <taxon>Andropogoneae</taxon>
        <taxon>Tripsacinae</taxon>
        <taxon>Zea</taxon>
    </lineage>
</organism>
<reference evidence="3" key="1">
    <citation type="submission" date="2015-12" db="EMBL/GenBank/DDBJ databases">
        <title>Update maize B73 reference genome by single molecule sequencing technologies.</title>
        <authorList>
            <consortium name="Maize Genome Sequencing Project"/>
            <person name="Ware D."/>
        </authorList>
    </citation>
    <scope>NUCLEOTIDE SEQUENCE [LARGE SCALE GENOMIC DNA]</scope>
    <source>
        <strain evidence="3">cv. B73</strain>
    </source>
</reference>
<feature type="region of interest" description="Disordered" evidence="1">
    <location>
        <begin position="58"/>
        <end position="98"/>
    </location>
</feature>